<organism evidence="2">
    <name type="scientific">viral metagenome</name>
    <dbReference type="NCBI Taxonomy" id="1070528"/>
    <lineage>
        <taxon>unclassified sequences</taxon>
        <taxon>metagenomes</taxon>
        <taxon>organismal metagenomes</taxon>
    </lineage>
</organism>
<accession>A0A6C0KPH8</accession>
<proteinExistence type="predicted"/>
<dbReference type="EMBL" id="MN740926">
    <property type="protein sequence ID" value="QHU18248.1"/>
    <property type="molecule type" value="Genomic_DNA"/>
</dbReference>
<name>A0A6C0KPH8_9ZZZZ</name>
<dbReference type="AlphaFoldDB" id="A0A6C0KPH8"/>
<evidence type="ECO:0000313" key="2">
    <source>
        <dbReference type="EMBL" id="QHU18248.1"/>
    </source>
</evidence>
<keyword evidence="1" id="KW-0472">Membrane</keyword>
<sequence length="294" mass="32265">MKVSLSWLGVFLILAFLLYFILYGSHVYETFQNEKLQVKEPFTSSQRRSDLNITQCPAGSTSYINNVGITLCCNGTVLNGKCSEKPICSLSEATNTAPTCTEYMEAYLEQKGAGRCPKSMPYYFESNDGTMAGCTSGKRKKDGTGPLGPLESGDNCAKTSNFCRIYPQKGDDEGKMNSCSNQILLESTVCFNNPSANASVTKSLVVNANETAPATVECSYKDAKSNIYTCSTNTSMERYESSILPSGTTLATWKAGSSSWDPLYKLKFCSILEQYQINKTLSFPDLETVKVYNN</sequence>
<reference evidence="2" key="1">
    <citation type="journal article" date="2020" name="Nature">
        <title>Giant virus diversity and host interactions through global metagenomics.</title>
        <authorList>
            <person name="Schulz F."/>
            <person name="Roux S."/>
            <person name="Paez-Espino D."/>
            <person name="Jungbluth S."/>
            <person name="Walsh D.A."/>
            <person name="Denef V.J."/>
            <person name="McMahon K.D."/>
            <person name="Konstantinidis K.T."/>
            <person name="Eloe-Fadrosh E.A."/>
            <person name="Kyrpides N.C."/>
            <person name="Woyke T."/>
        </authorList>
    </citation>
    <scope>NUCLEOTIDE SEQUENCE</scope>
    <source>
        <strain evidence="2">GVMAG-S-3300013006-138</strain>
    </source>
</reference>
<keyword evidence="1" id="KW-1133">Transmembrane helix</keyword>
<evidence type="ECO:0000256" key="1">
    <source>
        <dbReference type="SAM" id="Phobius"/>
    </source>
</evidence>
<protein>
    <submittedName>
        <fullName evidence="2">Uncharacterized protein</fullName>
    </submittedName>
</protein>
<feature type="transmembrane region" description="Helical" evidence="1">
    <location>
        <begin position="6"/>
        <end position="25"/>
    </location>
</feature>
<keyword evidence="1" id="KW-0812">Transmembrane</keyword>